<evidence type="ECO:0000313" key="1">
    <source>
        <dbReference type="EMBL" id="SBW84581.1"/>
    </source>
</evidence>
<dbReference type="EMBL" id="LT599584">
    <property type="protein sequence ID" value="SBW84581.1"/>
    <property type="molecule type" value="Genomic_DNA"/>
</dbReference>
<dbReference type="AlphaFoldDB" id="A0A1D3K8S1"/>
<gene>
    <name evidence="1" type="ORF">PVE_R2G0555</name>
</gene>
<organism evidence="1 2">
    <name type="scientific">Pseudomonas veronii 1YdBTEX2</name>
    <dbReference type="NCBI Taxonomy" id="1295141"/>
    <lineage>
        <taxon>Bacteria</taxon>
        <taxon>Pseudomonadati</taxon>
        <taxon>Pseudomonadota</taxon>
        <taxon>Gammaproteobacteria</taxon>
        <taxon>Pseudomonadales</taxon>
        <taxon>Pseudomonadaceae</taxon>
        <taxon>Pseudomonas</taxon>
    </lineage>
</organism>
<reference evidence="2" key="1">
    <citation type="submission" date="2016-07" db="EMBL/GenBank/DDBJ databases">
        <authorList>
            <person name="Florea S."/>
            <person name="Webb J.S."/>
            <person name="Jaromczyk J."/>
            <person name="Schardl C.L."/>
        </authorList>
    </citation>
    <scope>NUCLEOTIDE SEQUENCE [LARGE SCALE GENOMIC DNA]</scope>
    <source>
        <strain evidence="2">1YdBTEX2</strain>
    </source>
</reference>
<protein>
    <submittedName>
        <fullName evidence="1">Uncharacterized protein</fullName>
    </submittedName>
</protein>
<evidence type="ECO:0000313" key="2">
    <source>
        <dbReference type="Proteomes" id="UP000245431"/>
    </source>
</evidence>
<accession>A0A1D3K8S1</accession>
<sequence>MCPFQVSENHPPSAGDAPFKPASEFYPCNCGHTGPLIRERCGADMTAFAVRCPGCNKSVQAFTEDGLPRNWNAVSRKHAPAPSAALT</sequence>
<proteinExistence type="predicted"/>
<name>A0A1D3K8S1_PSEVE</name>
<dbReference type="Proteomes" id="UP000245431">
    <property type="component" value="Chromosome PVE_r2"/>
</dbReference>